<dbReference type="PROSITE" id="PS50102">
    <property type="entry name" value="RRM"/>
    <property type="match status" value="1"/>
</dbReference>
<feature type="domain" description="RRM" evidence="9">
    <location>
        <begin position="281"/>
        <end position="369"/>
    </location>
</feature>
<dbReference type="STRING" id="763406.A0A1E3NIY4"/>
<dbReference type="Gene3D" id="3.30.70.330">
    <property type="match status" value="2"/>
</dbReference>
<dbReference type="EMBL" id="KV454004">
    <property type="protein sequence ID" value="ODQ46026.1"/>
    <property type="molecule type" value="Genomic_DNA"/>
</dbReference>
<sequence length="456" mass="52324">MFGGLFAKPSVIDNEKLVSEKKRTIVQLRKKERKERKREEKREQRTNEESEEESELEAEDEDVEEKTQAAEKDNGDVRMDVDEQDEEDPGLEDKYMQKLLQDDEDEEEDEEDDDEDDKENSADEDAEKKQEEKAAGEGDSPAEGEASERAASAAKVLDLKEKEFEKAERTIFIGNVPSLIMSSKRDTKDFKQFINKFLETPENTSSIESIRFRSIHSTSNAPRKVAFIAKDVDLENVMNSYVVFKKKDDSLKALKLNGVLYKDHHLRVDHLTHPTKKDNKLSVFVGNLDFQEKEESLWKYFNDKLIAKEDKKDTTNVIDNVRIVRDPKTSFGKGFAIVQFSDTNYVTKALLLDGKKMGKRSLRITRCKKPMRNNEKMRSKFSKLNDQQKTVVGRAKQLGKIDRRTLGQVVIEGDRATKGQTVGGMGKKRHGGRKEKRAKKARITKRSSAFKEKSAD</sequence>
<keyword evidence="5 7" id="KW-0694">RNA-binding</keyword>
<feature type="compositionally biased region" description="Basic residues" evidence="8">
    <location>
        <begin position="426"/>
        <end position="445"/>
    </location>
</feature>
<dbReference type="Proteomes" id="UP000094455">
    <property type="component" value="Unassembled WGS sequence"/>
</dbReference>
<reference evidence="10 11" key="1">
    <citation type="journal article" date="2016" name="Proc. Natl. Acad. Sci. U.S.A.">
        <title>Comparative genomics of biotechnologically important yeasts.</title>
        <authorList>
            <person name="Riley R."/>
            <person name="Haridas S."/>
            <person name="Wolfe K.H."/>
            <person name="Lopes M.R."/>
            <person name="Hittinger C.T."/>
            <person name="Goeker M."/>
            <person name="Salamov A.A."/>
            <person name="Wisecaver J.H."/>
            <person name="Long T.M."/>
            <person name="Calvey C.H."/>
            <person name="Aerts A.L."/>
            <person name="Barry K.W."/>
            <person name="Choi C."/>
            <person name="Clum A."/>
            <person name="Coughlan A.Y."/>
            <person name="Deshpande S."/>
            <person name="Douglass A.P."/>
            <person name="Hanson S.J."/>
            <person name="Klenk H.-P."/>
            <person name="LaButti K.M."/>
            <person name="Lapidus A."/>
            <person name="Lindquist E.A."/>
            <person name="Lipzen A.M."/>
            <person name="Meier-Kolthoff J.P."/>
            <person name="Ohm R.A."/>
            <person name="Otillar R.P."/>
            <person name="Pangilinan J.L."/>
            <person name="Peng Y."/>
            <person name="Rokas A."/>
            <person name="Rosa C.A."/>
            <person name="Scheuner C."/>
            <person name="Sibirny A.A."/>
            <person name="Slot J.C."/>
            <person name="Stielow J.B."/>
            <person name="Sun H."/>
            <person name="Kurtzman C.P."/>
            <person name="Blackwell M."/>
            <person name="Grigoriev I.V."/>
            <person name="Jeffries T.W."/>
        </authorList>
    </citation>
    <scope>NUCLEOTIDE SEQUENCE [LARGE SCALE GENOMIC DNA]</scope>
    <source>
        <strain evidence="10 11">NRRL Y-2026</strain>
    </source>
</reference>
<evidence type="ECO:0000313" key="11">
    <source>
        <dbReference type="Proteomes" id="UP000094455"/>
    </source>
</evidence>
<dbReference type="GeneID" id="30178215"/>
<keyword evidence="6" id="KW-0539">Nucleus</keyword>
<comment type="similarity">
    <text evidence="3">Belongs to the RRM RBM34 family.</text>
</comment>
<dbReference type="AlphaFoldDB" id="A0A1E3NIY4"/>
<feature type="compositionally biased region" description="Basic and acidic residues" evidence="8">
    <location>
        <begin position="126"/>
        <end position="136"/>
    </location>
</feature>
<evidence type="ECO:0000313" key="10">
    <source>
        <dbReference type="EMBL" id="ODQ46026.1"/>
    </source>
</evidence>
<dbReference type="GO" id="GO:0019843">
    <property type="term" value="F:rRNA binding"/>
    <property type="evidence" value="ECO:0007669"/>
    <property type="project" value="TreeGrafter"/>
</dbReference>
<feature type="compositionally biased region" description="Acidic residues" evidence="8">
    <location>
        <begin position="102"/>
        <end position="125"/>
    </location>
</feature>
<evidence type="ECO:0000256" key="1">
    <source>
        <dbReference type="ARBA" id="ARBA00002475"/>
    </source>
</evidence>
<feature type="compositionally biased region" description="Basic and acidic residues" evidence="8">
    <location>
        <begin position="37"/>
        <end position="48"/>
    </location>
</feature>
<dbReference type="PANTHER" id="PTHR23236">
    <property type="entry name" value="EUKARYOTIC TRANSLATION INITIATION FACTOR 4B/4H"/>
    <property type="match status" value="1"/>
</dbReference>
<evidence type="ECO:0000256" key="6">
    <source>
        <dbReference type="ARBA" id="ARBA00023242"/>
    </source>
</evidence>
<evidence type="ECO:0000256" key="5">
    <source>
        <dbReference type="ARBA" id="ARBA00022884"/>
    </source>
</evidence>
<feature type="region of interest" description="Disordered" evidence="8">
    <location>
        <begin position="416"/>
        <end position="456"/>
    </location>
</feature>
<protein>
    <recommendedName>
        <fullName evidence="4">Nucleolar protein 12</fullName>
    </recommendedName>
</protein>
<evidence type="ECO:0000259" key="9">
    <source>
        <dbReference type="PROSITE" id="PS50102"/>
    </source>
</evidence>
<evidence type="ECO:0000256" key="4">
    <source>
        <dbReference type="ARBA" id="ARBA00015520"/>
    </source>
</evidence>
<evidence type="ECO:0000256" key="2">
    <source>
        <dbReference type="ARBA" id="ARBA00004604"/>
    </source>
</evidence>
<comment type="function">
    <text evidence="1">Involved in pre-25S rRNA processing.</text>
</comment>
<dbReference type="InterPro" id="IPR035979">
    <property type="entry name" value="RBD_domain_sf"/>
</dbReference>
<feature type="compositionally biased region" description="Low complexity" evidence="8">
    <location>
        <begin position="137"/>
        <end position="151"/>
    </location>
</feature>
<evidence type="ECO:0000256" key="8">
    <source>
        <dbReference type="SAM" id="MobiDB-lite"/>
    </source>
</evidence>
<evidence type="ECO:0000256" key="3">
    <source>
        <dbReference type="ARBA" id="ARBA00007077"/>
    </source>
</evidence>
<dbReference type="RefSeq" id="XP_019017139.1">
    <property type="nucleotide sequence ID" value="XM_019161528.1"/>
</dbReference>
<accession>A0A1E3NIY4</accession>
<keyword evidence="11" id="KW-1185">Reference proteome</keyword>
<dbReference type="InterPro" id="IPR012677">
    <property type="entry name" value="Nucleotide-bd_a/b_plait_sf"/>
</dbReference>
<dbReference type="PANTHER" id="PTHR23236:SF25">
    <property type="entry name" value="RNA-BINDING PROTEIN 34"/>
    <property type="match status" value="1"/>
</dbReference>
<feature type="compositionally biased region" description="Basic and acidic residues" evidence="8">
    <location>
        <begin position="65"/>
        <end position="81"/>
    </location>
</feature>
<dbReference type="GO" id="GO:0000463">
    <property type="term" value="P:maturation of LSU-rRNA from tricistronic rRNA transcript (SSU-rRNA, 5.8S rRNA, LSU-rRNA)"/>
    <property type="evidence" value="ECO:0007669"/>
    <property type="project" value="TreeGrafter"/>
</dbReference>
<dbReference type="SMART" id="SM00360">
    <property type="entry name" value="RRM"/>
    <property type="match status" value="2"/>
</dbReference>
<dbReference type="InterPro" id="IPR000504">
    <property type="entry name" value="RRM_dom"/>
</dbReference>
<feature type="region of interest" description="Disordered" evidence="8">
    <location>
        <begin position="29"/>
        <end position="151"/>
    </location>
</feature>
<feature type="compositionally biased region" description="Acidic residues" evidence="8">
    <location>
        <begin position="49"/>
        <end position="64"/>
    </location>
</feature>
<dbReference type="OrthoDB" id="442677at2759"/>
<dbReference type="SUPFAM" id="SSF54928">
    <property type="entry name" value="RNA-binding domain, RBD"/>
    <property type="match status" value="1"/>
</dbReference>
<dbReference type="Pfam" id="PF00076">
    <property type="entry name" value="RRM_1"/>
    <property type="match status" value="1"/>
</dbReference>
<dbReference type="GO" id="GO:0005730">
    <property type="term" value="C:nucleolus"/>
    <property type="evidence" value="ECO:0007669"/>
    <property type="project" value="UniProtKB-SubCell"/>
</dbReference>
<gene>
    <name evidence="10" type="ORF">PICMEDRAFT_17270</name>
</gene>
<proteinExistence type="inferred from homology"/>
<organism evidence="10 11">
    <name type="scientific">Pichia membranifaciens NRRL Y-2026</name>
    <dbReference type="NCBI Taxonomy" id="763406"/>
    <lineage>
        <taxon>Eukaryota</taxon>
        <taxon>Fungi</taxon>
        <taxon>Dikarya</taxon>
        <taxon>Ascomycota</taxon>
        <taxon>Saccharomycotina</taxon>
        <taxon>Pichiomycetes</taxon>
        <taxon>Pichiales</taxon>
        <taxon>Pichiaceae</taxon>
        <taxon>Pichia</taxon>
    </lineage>
</organism>
<evidence type="ECO:0000256" key="7">
    <source>
        <dbReference type="PROSITE-ProRule" id="PRU00176"/>
    </source>
</evidence>
<name>A0A1E3NIY4_9ASCO</name>
<comment type="subcellular location">
    <subcellularLocation>
        <location evidence="2">Nucleus</location>
        <location evidence="2">Nucleolus</location>
    </subcellularLocation>
</comment>